<accession>A0ABP9Y9C1</accession>
<sequence>MRKFSNLQSLVILANGREPEVSSPTLIRFAHYVISTPKFEFNILVRKEDLMILSDKAGAHLNFVQNTDGNEVNHIRFLSETNRLLRSLKVDVFFMIPGTKGETSKSIDRLFDILQLCPLLKECTLNHAASLLASHRKSKYPSLKKMSIPGVEYSIISLGILHYLPLNLPNLCEFPLGFNHTYDKNTNPIVIKMPHLLLDSLTWYDNSRVNCDIDVEEVYIKLKTERGLRYYSGSIYELILVDESRYLLAAQNT</sequence>
<dbReference type="EMBL" id="BAABUJ010000029">
    <property type="protein sequence ID" value="GAA5803562.1"/>
    <property type="molecule type" value="Genomic_DNA"/>
</dbReference>
<organism evidence="1 2">
    <name type="scientific">Helicostylum pulchrum</name>
    <dbReference type="NCBI Taxonomy" id="562976"/>
    <lineage>
        <taxon>Eukaryota</taxon>
        <taxon>Fungi</taxon>
        <taxon>Fungi incertae sedis</taxon>
        <taxon>Mucoromycota</taxon>
        <taxon>Mucoromycotina</taxon>
        <taxon>Mucoromycetes</taxon>
        <taxon>Mucorales</taxon>
        <taxon>Mucorineae</taxon>
        <taxon>Mucoraceae</taxon>
        <taxon>Helicostylum</taxon>
    </lineage>
</organism>
<reference evidence="1 2" key="1">
    <citation type="submission" date="2024-04" db="EMBL/GenBank/DDBJ databases">
        <title>genome sequences of Mucor flavus KT1a and Helicostylum pulchrum KT1b strains isolation_sourced from the surface of a dry-aged beef.</title>
        <authorList>
            <person name="Toyotome T."/>
            <person name="Hosono M."/>
            <person name="Torimaru M."/>
            <person name="Fukuda K."/>
            <person name="Mikami N."/>
        </authorList>
    </citation>
    <scope>NUCLEOTIDE SEQUENCE [LARGE SCALE GENOMIC DNA]</scope>
    <source>
        <strain evidence="1 2">KT1b</strain>
    </source>
</reference>
<keyword evidence="2" id="KW-1185">Reference proteome</keyword>
<evidence type="ECO:0000313" key="2">
    <source>
        <dbReference type="Proteomes" id="UP001476247"/>
    </source>
</evidence>
<protein>
    <submittedName>
        <fullName evidence="1">Uncharacterized protein</fullName>
    </submittedName>
</protein>
<name>A0ABP9Y9C1_9FUNG</name>
<dbReference type="Proteomes" id="UP001476247">
    <property type="component" value="Unassembled WGS sequence"/>
</dbReference>
<proteinExistence type="predicted"/>
<comment type="caution">
    <text evidence="1">The sequence shown here is derived from an EMBL/GenBank/DDBJ whole genome shotgun (WGS) entry which is preliminary data.</text>
</comment>
<gene>
    <name evidence="1" type="ORF">HPULCUR_009044</name>
</gene>
<evidence type="ECO:0000313" key="1">
    <source>
        <dbReference type="EMBL" id="GAA5803562.1"/>
    </source>
</evidence>